<evidence type="ECO:0000313" key="3">
    <source>
        <dbReference type="Proteomes" id="UP000588098"/>
    </source>
</evidence>
<gene>
    <name evidence="2" type="ORF">FHS42_007430</name>
</gene>
<evidence type="ECO:0000256" key="1">
    <source>
        <dbReference type="SAM" id="Phobius"/>
    </source>
</evidence>
<organism evidence="2 3">
    <name type="scientific">Streptomyces zagrosensis</name>
    <dbReference type="NCBI Taxonomy" id="1042984"/>
    <lineage>
        <taxon>Bacteria</taxon>
        <taxon>Bacillati</taxon>
        <taxon>Actinomycetota</taxon>
        <taxon>Actinomycetes</taxon>
        <taxon>Kitasatosporales</taxon>
        <taxon>Streptomycetaceae</taxon>
        <taxon>Streptomyces</taxon>
    </lineage>
</organism>
<dbReference type="AlphaFoldDB" id="A0A7W9QJB9"/>
<reference evidence="2 3" key="1">
    <citation type="submission" date="2020-08" db="EMBL/GenBank/DDBJ databases">
        <title>Genomic Encyclopedia of Type Strains, Phase III (KMG-III): the genomes of soil and plant-associated and newly described type strains.</title>
        <authorList>
            <person name="Whitman W."/>
        </authorList>
    </citation>
    <scope>NUCLEOTIDE SEQUENCE [LARGE SCALE GENOMIC DNA]</scope>
    <source>
        <strain evidence="2 3">CECT 8305</strain>
    </source>
</reference>
<name>A0A7W9QJB9_9ACTN</name>
<comment type="caution">
    <text evidence="2">The sequence shown here is derived from an EMBL/GenBank/DDBJ whole genome shotgun (WGS) entry which is preliminary data.</text>
</comment>
<dbReference type="RefSeq" id="WP_246495863.1">
    <property type="nucleotide sequence ID" value="NZ_JACHJL010000041.1"/>
</dbReference>
<sequence>MAVNTYLVLLFIIGALGVLAWFGAIWGVKTGRRWARPTWTMLCASGWVSR</sequence>
<feature type="transmembrane region" description="Helical" evidence="1">
    <location>
        <begin position="6"/>
        <end position="28"/>
    </location>
</feature>
<keyword evidence="3" id="KW-1185">Reference proteome</keyword>
<keyword evidence="1" id="KW-0812">Transmembrane</keyword>
<proteinExistence type="predicted"/>
<keyword evidence="1" id="KW-1133">Transmembrane helix</keyword>
<evidence type="ECO:0000313" key="2">
    <source>
        <dbReference type="EMBL" id="MBB5940332.1"/>
    </source>
</evidence>
<dbReference type="EMBL" id="JACHJL010000041">
    <property type="protein sequence ID" value="MBB5940332.1"/>
    <property type="molecule type" value="Genomic_DNA"/>
</dbReference>
<dbReference type="Proteomes" id="UP000588098">
    <property type="component" value="Unassembled WGS sequence"/>
</dbReference>
<protein>
    <submittedName>
        <fullName evidence="2">Uncharacterized protein</fullName>
    </submittedName>
</protein>
<accession>A0A7W9QJB9</accession>
<keyword evidence="1" id="KW-0472">Membrane</keyword>